<dbReference type="SUPFAM" id="SSF52540">
    <property type="entry name" value="P-loop containing nucleoside triphosphate hydrolases"/>
    <property type="match status" value="1"/>
</dbReference>
<dbReference type="InterPro" id="IPR027417">
    <property type="entry name" value="P-loop_NTPase"/>
</dbReference>
<dbReference type="GO" id="GO:0006281">
    <property type="term" value="P:DNA repair"/>
    <property type="evidence" value="ECO:0007669"/>
    <property type="project" value="TreeGrafter"/>
</dbReference>
<gene>
    <name evidence="8" type="ORF">PLICRDRAFT_119303</name>
</gene>
<dbReference type="PANTHER" id="PTHR13710">
    <property type="entry name" value="DNA HELICASE RECQ FAMILY MEMBER"/>
    <property type="match status" value="1"/>
</dbReference>
<accession>A0A0C9SQC0</accession>
<dbReference type="Pfam" id="PF00271">
    <property type="entry name" value="Helicase_C"/>
    <property type="match status" value="1"/>
</dbReference>
<dbReference type="HOGENOM" id="CLU_1471619_0_0_1"/>
<feature type="non-terminal residue" evidence="8">
    <location>
        <position position="1"/>
    </location>
</feature>
<dbReference type="Gene3D" id="3.40.50.300">
    <property type="entry name" value="P-loop containing nucleotide triphosphate hydrolases"/>
    <property type="match status" value="1"/>
</dbReference>
<dbReference type="GO" id="GO:0006310">
    <property type="term" value="P:DNA recombination"/>
    <property type="evidence" value="ECO:0007669"/>
    <property type="project" value="TreeGrafter"/>
</dbReference>
<comment type="similarity">
    <text evidence="1">Belongs to the helicase family. RecQ subfamily.</text>
</comment>
<organism evidence="8 9">
    <name type="scientific">Plicaturopsis crispa FD-325 SS-3</name>
    <dbReference type="NCBI Taxonomy" id="944288"/>
    <lineage>
        <taxon>Eukaryota</taxon>
        <taxon>Fungi</taxon>
        <taxon>Dikarya</taxon>
        <taxon>Basidiomycota</taxon>
        <taxon>Agaricomycotina</taxon>
        <taxon>Agaricomycetes</taxon>
        <taxon>Agaricomycetidae</taxon>
        <taxon>Amylocorticiales</taxon>
        <taxon>Amylocorticiaceae</taxon>
        <taxon>Plicatura</taxon>
        <taxon>Plicaturopsis crispa</taxon>
    </lineage>
</organism>
<dbReference type="SMART" id="SM00490">
    <property type="entry name" value="HELICc"/>
    <property type="match status" value="1"/>
</dbReference>
<keyword evidence="9" id="KW-1185">Reference proteome</keyword>
<dbReference type="GO" id="GO:0003677">
    <property type="term" value="F:DNA binding"/>
    <property type="evidence" value="ECO:0007669"/>
    <property type="project" value="UniProtKB-KW"/>
</dbReference>
<evidence type="ECO:0000256" key="1">
    <source>
        <dbReference type="ARBA" id="ARBA00005446"/>
    </source>
</evidence>
<proteinExistence type="inferred from homology"/>
<feature type="domain" description="Helicase C-terminal" evidence="7">
    <location>
        <begin position="1"/>
        <end position="141"/>
    </location>
</feature>
<dbReference type="EC" id="5.6.2.4" evidence="5"/>
<evidence type="ECO:0000256" key="2">
    <source>
        <dbReference type="ARBA" id="ARBA00023125"/>
    </source>
</evidence>
<dbReference type="GO" id="GO:0005694">
    <property type="term" value="C:chromosome"/>
    <property type="evidence" value="ECO:0007669"/>
    <property type="project" value="TreeGrafter"/>
</dbReference>
<feature type="region of interest" description="Disordered" evidence="6">
    <location>
        <begin position="125"/>
        <end position="151"/>
    </location>
</feature>
<evidence type="ECO:0000256" key="3">
    <source>
        <dbReference type="ARBA" id="ARBA00023235"/>
    </source>
</evidence>
<dbReference type="EMBL" id="KN832576">
    <property type="protein sequence ID" value="KII83572.1"/>
    <property type="molecule type" value="Genomic_DNA"/>
</dbReference>
<dbReference type="PROSITE" id="PS51194">
    <property type="entry name" value="HELICASE_CTER"/>
    <property type="match status" value="1"/>
</dbReference>
<keyword evidence="2" id="KW-0238">DNA-binding</keyword>
<protein>
    <recommendedName>
        <fullName evidence="5">DNA 3'-5' helicase</fullName>
        <ecNumber evidence="5">5.6.2.4</ecNumber>
    </recommendedName>
</protein>
<evidence type="ECO:0000256" key="5">
    <source>
        <dbReference type="ARBA" id="ARBA00034808"/>
    </source>
</evidence>
<evidence type="ECO:0000256" key="4">
    <source>
        <dbReference type="ARBA" id="ARBA00034617"/>
    </source>
</evidence>
<keyword evidence="3" id="KW-0413">Isomerase</keyword>
<evidence type="ECO:0000313" key="8">
    <source>
        <dbReference type="EMBL" id="KII83572.1"/>
    </source>
</evidence>
<comment type="catalytic activity">
    <reaction evidence="4">
        <text>Couples ATP hydrolysis with the unwinding of duplex DNA by translocating in the 3'-5' direction.</text>
        <dbReference type="EC" id="5.6.2.4"/>
    </reaction>
</comment>
<dbReference type="Proteomes" id="UP000053263">
    <property type="component" value="Unassembled WGS sequence"/>
</dbReference>
<evidence type="ECO:0000313" key="9">
    <source>
        <dbReference type="Proteomes" id="UP000053263"/>
    </source>
</evidence>
<dbReference type="PANTHER" id="PTHR13710:SF105">
    <property type="entry name" value="ATP-DEPENDENT DNA HELICASE Q1"/>
    <property type="match status" value="1"/>
</dbReference>
<dbReference type="InterPro" id="IPR001650">
    <property type="entry name" value="Helicase_C-like"/>
</dbReference>
<evidence type="ECO:0000256" key="6">
    <source>
        <dbReference type="SAM" id="MobiDB-lite"/>
    </source>
</evidence>
<feature type="compositionally biased region" description="Basic and acidic residues" evidence="6">
    <location>
        <begin position="132"/>
        <end position="151"/>
    </location>
</feature>
<dbReference type="OrthoDB" id="10261556at2759"/>
<sequence length="215" mass="23671">PKTIVFHDSKPESSDVAIHLNGRLSKELCDTGIVVHYHSGMSKAYLNKVYANFESPTGRCRILCATSGASTGLDIPGIERVLQYGLTTNGTDSVQRAGRGGRDSTTCALFLVMAEPWAYDIEIEADDEDPDPDKPHMPKPKDGNRSKQDRIGRASLAYVQSSGCLRQFWASYLSDHSETGKQISPSFIITNGLHLIYSTGLHESMVLRSTPRKRI</sequence>
<evidence type="ECO:0000259" key="7">
    <source>
        <dbReference type="PROSITE" id="PS51194"/>
    </source>
</evidence>
<name>A0A0C9SQC0_PLICR</name>
<dbReference type="AlphaFoldDB" id="A0A0C9SQC0"/>
<reference evidence="8 9" key="1">
    <citation type="submission" date="2014-06" db="EMBL/GenBank/DDBJ databases">
        <title>Evolutionary Origins and Diversification of the Mycorrhizal Mutualists.</title>
        <authorList>
            <consortium name="DOE Joint Genome Institute"/>
            <consortium name="Mycorrhizal Genomics Consortium"/>
            <person name="Kohler A."/>
            <person name="Kuo A."/>
            <person name="Nagy L.G."/>
            <person name="Floudas D."/>
            <person name="Copeland A."/>
            <person name="Barry K.W."/>
            <person name="Cichocki N."/>
            <person name="Veneault-Fourrey C."/>
            <person name="LaButti K."/>
            <person name="Lindquist E.A."/>
            <person name="Lipzen A."/>
            <person name="Lundell T."/>
            <person name="Morin E."/>
            <person name="Murat C."/>
            <person name="Riley R."/>
            <person name="Ohm R."/>
            <person name="Sun H."/>
            <person name="Tunlid A."/>
            <person name="Henrissat B."/>
            <person name="Grigoriev I.V."/>
            <person name="Hibbett D.S."/>
            <person name="Martin F."/>
        </authorList>
    </citation>
    <scope>NUCLEOTIDE SEQUENCE [LARGE SCALE GENOMIC DNA]</scope>
    <source>
        <strain evidence="8 9">FD-325 SS-3</strain>
    </source>
</reference>
<dbReference type="GO" id="GO:0043138">
    <property type="term" value="F:3'-5' DNA helicase activity"/>
    <property type="evidence" value="ECO:0007669"/>
    <property type="project" value="UniProtKB-EC"/>
</dbReference>
<feature type="non-terminal residue" evidence="8">
    <location>
        <position position="215"/>
    </location>
</feature>
<dbReference type="GO" id="GO:0009378">
    <property type="term" value="F:four-way junction helicase activity"/>
    <property type="evidence" value="ECO:0007669"/>
    <property type="project" value="TreeGrafter"/>
</dbReference>
<dbReference type="GO" id="GO:0005737">
    <property type="term" value="C:cytoplasm"/>
    <property type="evidence" value="ECO:0007669"/>
    <property type="project" value="TreeGrafter"/>
</dbReference>